<evidence type="ECO:0000256" key="5">
    <source>
        <dbReference type="ARBA" id="ARBA00022989"/>
    </source>
</evidence>
<feature type="transmembrane region" description="Helical" evidence="10">
    <location>
        <begin position="12"/>
        <end position="30"/>
    </location>
</feature>
<dbReference type="EMBL" id="JACXVP010000002">
    <property type="protein sequence ID" value="KAG5626536.1"/>
    <property type="molecule type" value="Genomic_DNA"/>
</dbReference>
<dbReference type="GO" id="GO:0016020">
    <property type="term" value="C:membrane"/>
    <property type="evidence" value="ECO:0007669"/>
    <property type="project" value="UniProtKB-SubCell"/>
</dbReference>
<comment type="similarity">
    <text evidence="2">Belongs to the aromatic acid exporter (TC 2.A.85) family.</text>
</comment>
<comment type="subcellular location">
    <subcellularLocation>
        <location evidence="1">Membrane</location>
        <topology evidence="1">Multi-pass membrane protein</topology>
    </subcellularLocation>
</comment>
<feature type="transmembrane region" description="Helical" evidence="10">
    <location>
        <begin position="111"/>
        <end position="132"/>
    </location>
</feature>
<evidence type="ECO:0000256" key="7">
    <source>
        <dbReference type="ARBA" id="ARBA00023136"/>
    </source>
</evidence>
<keyword evidence="7 10" id="KW-0472">Membrane</keyword>
<organism evidence="11 12">
    <name type="scientific">Solanum commersonii</name>
    <name type="common">Commerson's wild potato</name>
    <name type="synonym">Commerson's nightshade</name>
    <dbReference type="NCBI Taxonomy" id="4109"/>
    <lineage>
        <taxon>Eukaryota</taxon>
        <taxon>Viridiplantae</taxon>
        <taxon>Streptophyta</taxon>
        <taxon>Embryophyta</taxon>
        <taxon>Tracheophyta</taxon>
        <taxon>Spermatophyta</taxon>
        <taxon>Magnoliopsida</taxon>
        <taxon>eudicotyledons</taxon>
        <taxon>Gunneridae</taxon>
        <taxon>Pentapetalae</taxon>
        <taxon>asterids</taxon>
        <taxon>lamiids</taxon>
        <taxon>Solanales</taxon>
        <taxon>Solanaceae</taxon>
        <taxon>Solanoideae</taxon>
        <taxon>Solaneae</taxon>
        <taxon>Solanum</taxon>
    </lineage>
</organism>
<feature type="transmembrane region" description="Helical" evidence="10">
    <location>
        <begin position="50"/>
        <end position="68"/>
    </location>
</feature>
<name>A0A9J6APG8_SOLCO</name>
<evidence type="ECO:0000256" key="10">
    <source>
        <dbReference type="SAM" id="Phobius"/>
    </source>
</evidence>
<keyword evidence="6" id="KW-0406">Ion transport</keyword>
<feature type="region of interest" description="Disordered" evidence="9">
    <location>
        <begin position="306"/>
        <end position="325"/>
    </location>
</feature>
<feature type="transmembrane region" description="Helical" evidence="10">
    <location>
        <begin position="80"/>
        <end position="99"/>
    </location>
</feature>
<proteinExistence type="inferred from homology"/>
<evidence type="ECO:0000313" key="11">
    <source>
        <dbReference type="EMBL" id="KAG5626536.1"/>
    </source>
</evidence>
<dbReference type="Proteomes" id="UP000824120">
    <property type="component" value="Chromosome 2"/>
</dbReference>
<evidence type="ECO:0008006" key="13">
    <source>
        <dbReference type="Google" id="ProtNLM"/>
    </source>
</evidence>
<dbReference type="GO" id="GO:0034220">
    <property type="term" value="P:monoatomic ion transmembrane transport"/>
    <property type="evidence" value="ECO:0007669"/>
    <property type="project" value="UniProtKB-KW"/>
</dbReference>
<comment type="caution">
    <text evidence="11">The sequence shown here is derived from an EMBL/GenBank/DDBJ whole genome shotgun (WGS) entry which is preliminary data.</text>
</comment>
<keyword evidence="8" id="KW-0407">Ion channel</keyword>
<evidence type="ECO:0000313" key="12">
    <source>
        <dbReference type="Proteomes" id="UP000824120"/>
    </source>
</evidence>
<dbReference type="PANTHER" id="PTHR31086">
    <property type="entry name" value="ALUMINUM-ACTIVATED MALATE TRANSPORTER 10"/>
    <property type="match status" value="1"/>
</dbReference>
<feature type="region of interest" description="Disordered" evidence="9">
    <location>
        <begin position="368"/>
        <end position="402"/>
    </location>
</feature>
<evidence type="ECO:0000256" key="6">
    <source>
        <dbReference type="ARBA" id="ARBA00023065"/>
    </source>
</evidence>
<evidence type="ECO:0000256" key="8">
    <source>
        <dbReference type="ARBA" id="ARBA00023303"/>
    </source>
</evidence>
<evidence type="ECO:0000256" key="2">
    <source>
        <dbReference type="ARBA" id="ARBA00007079"/>
    </source>
</evidence>
<dbReference type="InterPro" id="IPR020966">
    <property type="entry name" value="ALMT"/>
</dbReference>
<keyword evidence="3" id="KW-0813">Transport</keyword>
<keyword evidence="4 10" id="KW-0812">Transmembrane</keyword>
<evidence type="ECO:0000256" key="1">
    <source>
        <dbReference type="ARBA" id="ARBA00004141"/>
    </source>
</evidence>
<reference evidence="11 12" key="1">
    <citation type="submission" date="2020-09" db="EMBL/GenBank/DDBJ databases">
        <title>De no assembly of potato wild relative species, Solanum commersonii.</title>
        <authorList>
            <person name="Cho K."/>
        </authorList>
    </citation>
    <scope>NUCLEOTIDE SEQUENCE [LARGE SCALE GENOMIC DNA]</scope>
    <source>
        <strain evidence="11">LZ3.2</strain>
        <tissue evidence="11">Leaf</tissue>
    </source>
</reference>
<dbReference type="GO" id="GO:0015743">
    <property type="term" value="P:malate transport"/>
    <property type="evidence" value="ECO:0007669"/>
    <property type="project" value="InterPro"/>
</dbReference>
<keyword evidence="12" id="KW-1185">Reference proteome</keyword>
<protein>
    <recommendedName>
        <fullName evidence="13">Aluminum-activated malate transporter</fullName>
    </recommendedName>
</protein>
<dbReference type="AlphaFoldDB" id="A0A9J6APG8"/>
<dbReference type="OrthoDB" id="68611at2759"/>
<dbReference type="Pfam" id="PF11744">
    <property type="entry name" value="ALMT"/>
    <property type="match status" value="2"/>
</dbReference>
<accession>A0A9J6APG8</accession>
<keyword evidence="5 10" id="KW-1133">Transmembrane helix</keyword>
<evidence type="ECO:0000256" key="4">
    <source>
        <dbReference type="ARBA" id="ARBA00022692"/>
    </source>
</evidence>
<gene>
    <name evidence="11" type="ORF">H5410_011754</name>
</gene>
<evidence type="ECO:0000256" key="9">
    <source>
        <dbReference type="SAM" id="MobiDB-lite"/>
    </source>
</evidence>
<evidence type="ECO:0000256" key="3">
    <source>
        <dbReference type="ARBA" id="ARBA00022448"/>
    </source>
</evidence>
<sequence length="402" mass="44422">MAGSTLYKCVNRAIGTCLAGSLGIGVHWVASQAGDKFELVMDCCLINDWMDVNMFIHVFLAAAAATFSRFIPTIKARFDYGAMIFILTFSLVSVSGYRVDKLVELAHERVSTIAIGASICIFITMILCPVWAGTELHHLISNNLEKLADSLEGYAAENCSVDGSKNVHEKDSSKRLQGYKCVLNSKAAEETMANFARWEPAHGKFNFRHPWKQYLKIGASMRSCAYCIETLHGGINSNTETPEFLKKPLNDVCMRLGTSSYKVLKEMSSMIKTMKKSTKLDILVDEMNSSVEGLQNSLKIFPSYQHIPTPDPATEKAPNGTEEPSLKPTALSLMEIVQMATLTSLLVEIASRIEGIVEEVKELASQAEFRDESSKKSKQTQTKINGNDGNEHEVTVKTLQQV</sequence>